<organism evidence="3 4">
    <name type="scientific">Vitrella brassicaformis (strain CCMP3155)</name>
    <dbReference type="NCBI Taxonomy" id="1169540"/>
    <lineage>
        <taxon>Eukaryota</taxon>
        <taxon>Sar</taxon>
        <taxon>Alveolata</taxon>
        <taxon>Colpodellida</taxon>
        <taxon>Vitrellaceae</taxon>
        <taxon>Vitrella</taxon>
    </lineage>
</organism>
<dbReference type="InParanoid" id="A0A0G4G2K4"/>
<dbReference type="PANTHER" id="PTHR34305">
    <property type="entry name" value="EXPRESSED PROTEIN"/>
    <property type="match status" value="1"/>
</dbReference>
<dbReference type="Proteomes" id="UP000041254">
    <property type="component" value="Unassembled WGS sequence"/>
</dbReference>
<proteinExistence type="predicted"/>
<sequence length="426" mass="46425">MEVLAHPYLEPLLLLLVVLLLPINPPQSRQECSSGPTLTCRDRRAVGLRAVLRCLAAYPHHYHNSYGGSGAPASGAAPAAAGGAAAPYLPPQEQTGVFQGADTDMQAHTQADAILDTLRQQLLQRGDTLPLAACEINLAAGSRLPAAAQQDTGEDILRQGLSEVPSGSRHSGEVDCVEEVASAPAPDRSPQGPPDVAMAPASASYGTPMEADEGGGTVVKEATTDAPGARDDGATTGGAVASHQADCRTHKDAEKAMQIVRIGDKTCGVLLAIHPCGRVADFALLTRPESPTQVSMMVARFRKRLLDRGIADRMTIIYDDACHLDEWVQRRARDGEATETVMALAKDLFVIDRMHLVGHRREKCKTYHNMDNYPHLEGVNSEVCEQFHPWFNGYAPQMRYSSVSYFRFFMYHALRHRNWMKDMGYW</sequence>
<dbReference type="VEuPathDB" id="CryptoDB:Vbra_9625"/>
<evidence type="ECO:0000256" key="1">
    <source>
        <dbReference type="SAM" id="MobiDB-lite"/>
    </source>
</evidence>
<dbReference type="InterPro" id="IPR040521">
    <property type="entry name" value="KDZ"/>
</dbReference>
<dbReference type="OrthoDB" id="10067685at2759"/>
<dbReference type="PANTHER" id="PTHR34305:SF1">
    <property type="entry name" value="SWIM-TYPE DOMAIN-CONTAINING PROTEIN"/>
    <property type="match status" value="1"/>
</dbReference>
<keyword evidence="2" id="KW-0732">Signal</keyword>
<feature type="chain" id="PRO_5005189417" description="ISXO2-like transposase domain-containing protein" evidence="2">
    <location>
        <begin position="29"/>
        <end position="426"/>
    </location>
</feature>
<evidence type="ECO:0000256" key="2">
    <source>
        <dbReference type="SAM" id="SignalP"/>
    </source>
</evidence>
<keyword evidence="4" id="KW-1185">Reference proteome</keyword>
<protein>
    <recommendedName>
        <fullName evidence="5">ISXO2-like transposase domain-containing protein</fullName>
    </recommendedName>
</protein>
<accession>A0A0G4G2K4</accession>
<evidence type="ECO:0000313" key="4">
    <source>
        <dbReference type="Proteomes" id="UP000041254"/>
    </source>
</evidence>
<feature type="signal peptide" evidence="2">
    <location>
        <begin position="1"/>
        <end position="28"/>
    </location>
</feature>
<gene>
    <name evidence="3" type="ORF">Vbra_9625</name>
</gene>
<dbReference type="AlphaFoldDB" id="A0A0G4G2K4"/>
<evidence type="ECO:0008006" key="5">
    <source>
        <dbReference type="Google" id="ProtNLM"/>
    </source>
</evidence>
<dbReference type="EMBL" id="CDMY01000550">
    <property type="protein sequence ID" value="CEM22088.1"/>
    <property type="molecule type" value="Genomic_DNA"/>
</dbReference>
<evidence type="ECO:0000313" key="3">
    <source>
        <dbReference type="EMBL" id="CEM22088.1"/>
    </source>
</evidence>
<reference evidence="3 4" key="1">
    <citation type="submission" date="2014-11" db="EMBL/GenBank/DDBJ databases">
        <authorList>
            <person name="Zhu J."/>
            <person name="Qi W."/>
            <person name="Song R."/>
        </authorList>
    </citation>
    <scope>NUCLEOTIDE SEQUENCE [LARGE SCALE GENOMIC DNA]</scope>
</reference>
<name>A0A0G4G2K4_VITBC</name>
<dbReference type="Pfam" id="PF18758">
    <property type="entry name" value="KDZ"/>
    <property type="match status" value="1"/>
</dbReference>
<feature type="region of interest" description="Disordered" evidence="1">
    <location>
        <begin position="181"/>
        <end position="214"/>
    </location>
</feature>